<dbReference type="VEuPathDB" id="FungiDB:ASPVEDRAFT_70708"/>
<feature type="region of interest" description="Disordered" evidence="1">
    <location>
        <begin position="108"/>
        <end position="157"/>
    </location>
</feature>
<feature type="compositionally biased region" description="Polar residues" evidence="1">
    <location>
        <begin position="124"/>
        <end position="142"/>
    </location>
</feature>
<evidence type="ECO:0000313" key="2">
    <source>
        <dbReference type="EMBL" id="OJJ00489.1"/>
    </source>
</evidence>
<reference evidence="3" key="1">
    <citation type="journal article" date="2017" name="Genome Biol.">
        <title>Comparative genomics reveals high biological diversity and specific adaptations in the industrially and medically important fungal genus Aspergillus.</title>
        <authorList>
            <person name="de Vries R.P."/>
            <person name="Riley R."/>
            <person name="Wiebenga A."/>
            <person name="Aguilar-Osorio G."/>
            <person name="Amillis S."/>
            <person name="Uchima C.A."/>
            <person name="Anderluh G."/>
            <person name="Asadollahi M."/>
            <person name="Askin M."/>
            <person name="Barry K."/>
            <person name="Battaglia E."/>
            <person name="Bayram O."/>
            <person name="Benocci T."/>
            <person name="Braus-Stromeyer S.A."/>
            <person name="Caldana C."/>
            <person name="Canovas D."/>
            <person name="Cerqueira G.C."/>
            <person name="Chen F."/>
            <person name="Chen W."/>
            <person name="Choi C."/>
            <person name="Clum A."/>
            <person name="Dos Santos R.A."/>
            <person name="Damasio A.R."/>
            <person name="Diallinas G."/>
            <person name="Emri T."/>
            <person name="Fekete E."/>
            <person name="Flipphi M."/>
            <person name="Freyberg S."/>
            <person name="Gallo A."/>
            <person name="Gournas C."/>
            <person name="Habgood R."/>
            <person name="Hainaut M."/>
            <person name="Harispe M.L."/>
            <person name="Henrissat B."/>
            <person name="Hilden K.S."/>
            <person name="Hope R."/>
            <person name="Hossain A."/>
            <person name="Karabika E."/>
            <person name="Karaffa L."/>
            <person name="Karanyi Z."/>
            <person name="Krasevec N."/>
            <person name="Kuo A."/>
            <person name="Kusch H."/>
            <person name="LaButti K."/>
            <person name="Lagendijk E.L."/>
            <person name="Lapidus A."/>
            <person name="Levasseur A."/>
            <person name="Lindquist E."/>
            <person name="Lipzen A."/>
            <person name="Logrieco A.F."/>
            <person name="MacCabe A."/>
            <person name="Maekelae M.R."/>
            <person name="Malavazi I."/>
            <person name="Melin P."/>
            <person name="Meyer V."/>
            <person name="Mielnichuk N."/>
            <person name="Miskei M."/>
            <person name="Molnar A.P."/>
            <person name="Mule G."/>
            <person name="Ngan C.Y."/>
            <person name="Orejas M."/>
            <person name="Orosz E."/>
            <person name="Ouedraogo J.P."/>
            <person name="Overkamp K.M."/>
            <person name="Park H.-S."/>
            <person name="Perrone G."/>
            <person name="Piumi F."/>
            <person name="Punt P.J."/>
            <person name="Ram A.F."/>
            <person name="Ramon A."/>
            <person name="Rauscher S."/>
            <person name="Record E."/>
            <person name="Riano-Pachon D.M."/>
            <person name="Robert V."/>
            <person name="Roehrig J."/>
            <person name="Ruller R."/>
            <person name="Salamov A."/>
            <person name="Salih N.S."/>
            <person name="Samson R.A."/>
            <person name="Sandor E."/>
            <person name="Sanguinetti M."/>
            <person name="Schuetze T."/>
            <person name="Sepcic K."/>
            <person name="Shelest E."/>
            <person name="Sherlock G."/>
            <person name="Sophianopoulou V."/>
            <person name="Squina F.M."/>
            <person name="Sun H."/>
            <person name="Susca A."/>
            <person name="Todd R.B."/>
            <person name="Tsang A."/>
            <person name="Unkles S.E."/>
            <person name="van de Wiele N."/>
            <person name="van Rossen-Uffink D."/>
            <person name="Oliveira J.V."/>
            <person name="Vesth T.C."/>
            <person name="Visser J."/>
            <person name="Yu J.-H."/>
            <person name="Zhou M."/>
            <person name="Andersen M.R."/>
            <person name="Archer D.B."/>
            <person name="Baker S.E."/>
            <person name="Benoit I."/>
            <person name="Brakhage A.A."/>
            <person name="Braus G.H."/>
            <person name="Fischer R."/>
            <person name="Frisvad J.C."/>
            <person name="Goldman G.H."/>
            <person name="Houbraken J."/>
            <person name="Oakley B."/>
            <person name="Pocsi I."/>
            <person name="Scazzocchio C."/>
            <person name="Seiboth B."/>
            <person name="vanKuyk P.A."/>
            <person name="Wortman J."/>
            <person name="Dyer P.S."/>
            <person name="Grigoriev I.V."/>
        </authorList>
    </citation>
    <scope>NUCLEOTIDE SEQUENCE [LARGE SCALE GENOMIC DNA]</scope>
    <source>
        <strain evidence="3">CBS 583.65</strain>
    </source>
</reference>
<dbReference type="GeneID" id="63731597"/>
<name>A0A1L9PG47_ASPVE</name>
<organism evidence="2 3">
    <name type="scientific">Aspergillus versicolor CBS 583.65</name>
    <dbReference type="NCBI Taxonomy" id="1036611"/>
    <lineage>
        <taxon>Eukaryota</taxon>
        <taxon>Fungi</taxon>
        <taxon>Dikarya</taxon>
        <taxon>Ascomycota</taxon>
        <taxon>Pezizomycotina</taxon>
        <taxon>Eurotiomycetes</taxon>
        <taxon>Eurotiomycetidae</taxon>
        <taxon>Eurotiales</taxon>
        <taxon>Aspergillaceae</taxon>
        <taxon>Aspergillus</taxon>
        <taxon>Aspergillus subgen. Nidulantes</taxon>
    </lineage>
</organism>
<dbReference type="EMBL" id="KV878127">
    <property type="protein sequence ID" value="OJJ00489.1"/>
    <property type="molecule type" value="Genomic_DNA"/>
</dbReference>
<keyword evidence="3" id="KW-1185">Reference proteome</keyword>
<dbReference type="RefSeq" id="XP_040666251.1">
    <property type="nucleotide sequence ID" value="XM_040816086.1"/>
</dbReference>
<sequence length="157" mass="17579">MDRCRHKRHTAALRRMCHLLAWECEKRVHAYPKCSNQCSAKFSPIKLPPAGYPPMVFPNVAPAEFENTGRSLKHGTCQVVETLLGIYLRRAKETAFNRRPLAQSYDPLFPGGMLGDPTDKATDKLTTASQRRVSPEAQSSSVFVHPSARLRQGQSES</sequence>
<accession>A0A1L9PG47</accession>
<protein>
    <submittedName>
        <fullName evidence="2">Uncharacterized protein</fullName>
    </submittedName>
</protein>
<proteinExistence type="predicted"/>
<evidence type="ECO:0000313" key="3">
    <source>
        <dbReference type="Proteomes" id="UP000184073"/>
    </source>
</evidence>
<dbReference type="Proteomes" id="UP000184073">
    <property type="component" value="Unassembled WGS sequence"/>
</dbReference>
<evidence type="ECO:0000256" key="1">
    <source>
        <dbReference type="SAM" id="MobiDB-lite"/>
    </source>
</evidence>
<gene>
    <name evidence="2" type="ORF">ASPVEDRAFT_70708</name>
</gene>
<dbReference type="AlphaFoldDB" id="A0A1L9PG47"/>